<dbReference type="Proteomes" id="UP001610446">
    <property type="component" value="Unassembled WGS sequence"/>
</dbReference>
<dbReference type="Pfam" id="PF08631">
    <property type="entry name" value="SPO22"/>
    <property type="match status" value="1"/>
</dbReference>
<gene>
    <name evidence="2" type="ORF">BJY01DRAFT_261500</name>
</gene>
<reference evidence="2 3" key="1">
    <citation type="submission" date="2024-07" db="EMBL/GenBank/DDBJ databases">
        <title>Section-level genome sequencing and comparative genomics of Aspergillus sections Usti and Cavernicolus.</title>
        <authorList>
            <consortium name="Lawrence Berkeley National Laboratory"/>
            <person name="Nybo J.L."/>
            <person name="Vesth T.C."/>
            <person name="Theobald S."/>
            <person name="Frisvad J.C."/>
            <person name="Larsen T.O."/>
            <person name="Kjaerboelling I."/>
            <person name="Rothschild-Mancinelli K."/>
            <person name="Lyhne E.K."/>
            <person name="Kogle M.E."/>
            <person name="Barry K."/>
            <person name="Clum A."/>
            <person name="Na H."/>
            <person name="Ledsgaard L."/>
            <person name="Lin J."/>
            <person name="Lipzen A."/>
            <person name="Kuo A."/>
            <person name="Riley R."/>
            <person name="Mondo S."/>
            <person name="Labutti K."/>
            <person name="Haridas S."/>
            <person name="Pangalinan J."/>
            <person name="Salamov A.A."/>
            <person name="Simmons B.A."/>
            <person name="Magnuson J.K."/>
            <person name="Chen J."/>
            <person name="Drula E."/>
            <person name="Henrissat B."/>
            <person name="Wiebenga A."/>
            <person name="Lubbers R.J."/>
            <person name="Gomes A.C."/>
            <person name="Makela M.R."/>
            <person name="Stajich J."/>
            <person name="Grigoriev I.V."/>
            <person name="Mortensen U.H."/>
            <person name="De Vries R.P."/>
            <person name="Baker S.E."/>
            <person name="Andersen M.R."/>
        </authorList>
    </citation>
    <scope>NUCLEOTIDE SEQUENCE [LARGE SCALE GENOMIC DNA]</scope>
    <source>
        <strain evidence="2 3">CBS 123904</strain>
    </source>
</reference>
<keyword evidence="3" id="KW-1185">Reference proteome</keyword>
<dbReference type="PANTHER" id="PTHR40375">
    <property type="entry name" value="SPORULATION-SPECIFIC PROTEIN 22"/>
    <property type="match status" value="1"/>
</dbReference>
<evidence type="ECO:0000313" key="3">
    <source>
        <dbReference type="Proteomes" id="UP001610446"/>
    </source>
</evidence>
<sequence length="921" mass="102595">MTTRQSLNEQAEAVLGEHNTVFRAYSTDPSCFLLALAADIHSELGQSDNPEVPTLSSKSFESLEKTLHQFAFAETSFSSSIRRRLDNEGAKLWNASLQKMNGSEVDKDAVLLCKVRTLAYAMLDTAAPRNTAGLGNYRSLELAFGIIKACLGLQLVNLSQSMMELAATRLDMLESASIDSEPESRLEAAATEYYTLRIHLAWSQGRCDIADHLFSKIPEVKTKRQQEAIVDICYMIGNKSLSLGQYEVALAWLDRALVLCEPSEGDDVEQYMKDKRLLVLHGSIRAKLHAGTADSGESQKKAMDFLQKEYGDRFPAIAIFLEVFNKRGVIGQEFVAILESAIEVVDGNEASIKILYHYLEKLRDSSLELFVKACGLLIARLGKVALESKKQWMERIFVSTIWALTSSDHPAPLLLAETVACRLTGSSIDKLSEDATNVSLMLIWKCVDTLVAKGLVDIAEKWCCFALNLKQPIFQLTPDAEAKYFRSPGLSPQRIFDAVPKSCKACPMTLYLLYRLALYIEDGSLATVYLKSLGQSNADPTYIQACMTDAVQLGRIKIAIQSLEGLITVLECDYGQPQLSQLAQYLIDTICKMGAPTIHPEGVVQLLESISRKQTRLFPPTVSYWFACKSYCIAFDIHGTTAPKTTLKLVEIATKFIEAVEPGADLEMNPNPVDLYLHCIYLQAAITTKEARGKEDPSVKANHYKKVREVIKQFKTHTQSLSVDKQGPWLEKHRITLSIDFEAAVFLQQWHELGKILEDSKPIVDSKLASIFLDCILQSDASSSSASRAVKLMIRTLHSSPLPYLNTPTSSFSETLPRYFRVLFALSHQGNEHILAESVVDQALLLARDHPSAQSHYPTEEVEWLATSTFNQAVDFFLNSADGECQRWARKAIELADCIRGRDHGRLGSLLRAKFEKLQAP</sequence>
<organism evidence="2 3">
    <name type="scientific">Aspergillus pseudoustus</name>
    <dbReference type="NCBI Taxonomy" id="1810923"/>
    <lineage>
        <taxon>Eukaryota</taxon>
        <taxon>Fungi</taxon>
        <taxon>Dikarya</taxon>
        <taxon>Ascomycota</taxon>
        <taxon>Pezizomycotina</taxon>
        <taxon>Eurotiomycetes</taxon>
        <taxon>Eurotiomycetidae</taxon>
        <taxon>Eurotiales</taxon>
        <taxon>Aspergillaceae</taxon>
        <taxon>Aspergillus</taxon>
        <taxon>Aspergillus subgen. Nidulantes</taxon>
    </lineage>
</organism>
<comment type="caution">
    <text evidence="2">The sequence shown here is derived from an EMBL/GenBank/DDBJ whole genome shotgun (WGS) entry which is preliminary data.</text>
</comment>
<dbReference type="InterPro" id="IPR013940">
    <property type="entry name" value="Spo22/ZIP4/TEX11"/>
</dbReference>
<name>A0ABR4KE87_9EURO</name>
<keyword evidence="1" id="KW-0469">Meiosis</keyword>
<dbReference type="InterPro" id="IPR039057">
    <property type="entry name" value="Spo22/ZIP4"/>
</dbReference>
<dbReference type="PANTHER" id="PTHR40375:SF2">
    <property type="entry name" value="SPORULATION-SPECIFIC PROTEIN 22"/>
    <property type="match status" value="1"/>
</dbReference>
<proteinExistence type="predicted"/>
<dbReference type="EMBL" id="JBFXLU010000036">
    <property type="protein sequence ID" value="KAL2850570.1"/>
    <property type="molecule type" value="Genomic_DNA"/>
</dbReference>
<accession>A0ABR4KE87</accession>
<evidence type="ECO:0000313" key="2">
    <source>
        <dbReference type="EMBL" id="KAL2850570.1"/>
    </source>
</evidence>
<protein>
    <submittedName>
        <fullName evidence="2">Meiosis protein SPO22/ZIP4 like-domain-containing protein</fullName>
    </submittedName>
</protein>
<evidence type="ECO:0000256" key="1">
    <source>
        <dbReference type="ARBA" id="ARBA00023254"/>
    </source>
</evidence>